<keyword evidence="1" id="KW-0472">Membrane</keyword>
<feature type="transmembrane region" description="Helical" evidence="1">
    <location>
        <begin position="25"/>
        <end position="43"/>
    </location>
</feature>
<evidence type="ECO:0000313" key="3">
    <source>
        <dbReference type="Proteomes" id="UP001218188"/>
    </source>
</evidence>
<feature type="transmembrane region" description="Helical" evidence="1">
    <location>
        <begin position="55"/>
        <end position="77"/>
    </location>
</feature>
<keyword evidence="1" id="KW-1133">Transmembrane helix</keyword>
<evidence type="ECO:0000313" key="2">
    <source>
        <dbReference type="EMBL" id="KAJ7016865.1"/>
    </source>
</evidence>
<organism evidence="2 3">
    <name type="scientific">Mycena alexandri</name>
    <dbReference type="NCBI Taxonomy" id="1745969"/>
    <lineage>
        <taxon>Eukaryota</taxon>
        <taxon>Fungi</taxon>
        <taxon>Dikarya</taxon>
        <taxon>Basidiomycota</taxon>
        <taxon>Agaricomycotina</taxon>
        <taxon>Agaricomycetes</taxon>
        <taxon>Agaricomycetidae</taxon>
        <taxon>Agaricales</taxon>
        <taxon>Marasmiineae</taxon>
        <taxon>Mycenaceae</taxon>
        <taxon>Mycena</taxon>
    </lineage>
</organism>
<dbReference type="AlphaFoldDB" id="A0AAD6WLH6"/>
<keyword evidence="3" id="KW-1185">Reference proteome</keyword>
<feature type="transmembrane region" description="Helical" evidence="1">
    <location>
        <begin position="170"/>
        <end position="193"/>
    </location>
</feature>
<dbReference type="Proteomes" id="UP001218188">
    <property type="component" value="Unassembled WGS sequence"/>
</dbReference>
<dbReference type="EMBL" id="JARJCM010000455">
    <property type="protein sequence ID" value="KAJ7016865.1"/>
    <property type="molecule type" value="Genomic_DNA"/>
</dbReference>
<feature type="transmembrane region" description="Helical" evidence="1">
    <location>
        <begin position="213"/>
        <end position="233"/>
    </location>
</feature>
<keyword evidence="1" id="KW-0812">Transmembrane</keyword>
<protein>
    <submittedName>
        <fullName evidence="2">Uncharacterized protein</fullName>
    </submittedName>
</protein>
<reference evidence="2" key="1">
    <citation type="submission" date="2023-03" db="EMBL/GenBank/DDBJ databases">
        <title>Massive genome expansion in bonnet fungi (Mycena s.s.) driven by repeated elements and novel gene families across ecological guilds.</title>
        <authorList>
            <consortium name="Lawrence Berkeley National Laboratory"/>
            <person name="Harder C.B."/>
            <person name="Miyauchi S."/>
            <person name="Viragh M."/>
            <person name="Kuo A."/>
            <person name="Thoen E."/>
            <person name="Andreopoulos B."/>
            <person name="Lu D."/>
            <person name="Skrede I."/>
            <person name="Drula E."/>
            <person name="Henrissat B."/>
            <person name="Morin E."/>
            <person name="Kohler A."/>
            <person name="Barry K."/>
            <person name="LaButti K."/>
            <person name="Morin E."/>
            <person name="Salamov A."/>
            <person name="Lipzen A."/>
            <person name="Mereny Z."/>
            <person name="Hegedus B."/>
            <person name="Baldrian P."/>
            <person name="Stursova M."/>
            <person name="Weitz H."/>
            <person name="Taylor A."/>
            <person name="Grigoriev I.V."/>
            <person name="Nagy L.G."/>
            <person name="Martin F."/>
            <person name="Kauserud H."/>
        </authorList>
    </citation>
    <scope>NUCLEOTIDE SEQUENCE</scope>
    <source>
        <strain evidence="2">CBHHK200</strain>
    </source>
</reference>
<evidence type="ECO:0000256" key="1">
    <source>
        <dbReference type="SAM" id="Phobius"/>
    </source>
</evidence>
<comment type="caution">
    <text evidence="2">The sequence shown here is derived from an EMBL/GenBank/DDBJ whole genome shotgun (WGS) entry which is preliminary data.</text>
</comment>
<sequence>MKDVVTSDLFDFDYSSSVINVSLQLVLYGIYIVLFILAIYTLARRKSAGKKLLLGYTWTMAFFGTVQLVFCLIQVMIGARFVEVLLKQDVTRNSPSQPELTKLAPLSRSLNTARQMVFAGNNLVTDTLLLYRCFVIWNSDWRPVVLPGVLMACTFALGCASALIGPVPSFVPYVVAAFTNFIVVGLIAGRIWWIRRDTRVVGGNGLRKRYNTAIEMILESGVLYLVVAVLLAIFSQSEIAINILQPIAIHIVNIAPTLIVVRVGLGHNIQDTGETKSVNEARSTHPQR</sequence>
<name>A0AAD6WLH6_9AGAR</name>
<feature type="transmembrane region" description="Helical" evidence="1">
    <location>
        <begin position="239"/>
        <end position="261"/>
    </location>
</feature>
<accession>A0AAD6WLH6</accession>
<feature type="transmembrane region" description="Helical" evidence="1">
    <location>
        <begin position="144"/>
        <end position="164"/>
    </location>
</feature>
<gene>
    <name evidence="2" type="ORF">C8F04DRAFT_1158980</name>
</gene>
<proteinExistence type="predicted"/>
<feature type="transmembrane region" description="Helical" evidence="1">
    <location>
        <begin position="116"/>
        <end position="137"/>
    </location>
</feature>